<sequence>MALNPSPILRLPPELLTAVFAKLSDDRVSGYSPDPESFAPETLMHWVRLMLVCRRWRDIGISSPWLWRRISITRNMDSLQYRLSRTVGCTIDVFFRGDGEGNDSAMSLLIPLAPRIRSIKAAEGFHFCALPSIKPLFQVALPALESVTVLPDLGLPLSSEGRDSDPSEAWFDLGLSDKLHPHIRRLMVHRIVIPSPSTFSALRELIVNLDDINMYHHHPLSPEDIVNVLAHAHCLERLYVGGCDSPLHFPQNPISLETLRTVPLSQYHLPYLRDVNLHCPFLFAASVLRVIDAPALAILDIEVSINTPTAVDDIYLIFPPSLRYVVQQHAELLISDAGESHKNRRGFIICNAKPHLEADWGTVKYRARQTSNRLHLQVSDYTHTMSPFLAAFSTLANTFEVCPQVHSLYFRGFEHCSSRSHALWDPIHTIFPAVRSVTLRNCCPDTVTSFLENFLQLSKKGAWSTVQKLYIRTGESLEPNSFGVHNIANLLLSTVRVREERGAPLALVDLEHDVEPFTLLIPHRWTLWALHTACKAFDFRIVEGPSDSPKRLDQLFTTAERQRLLDGTWIEYEGTYEAADGATDTDDEEGEDNEDDEDDEDDEEFEFTEGEIENLTLTECLDVVQTSNWEMLLDELEEAVPEIV</sequence>
<dbReference type="SUPFAM" id="SSF81383">
    <property type="entry name" value="F-box domain"/>
    <property type="match status" value="1"/>
</dbReference>
<dbReference type="AlphaFoldDB" id="A0A2G8RNL8"/>
<evidence type="ECO:0000313" key="3">
    <source>
        <dbReference type="EMBL" id="PIL23097.1"/>
    </source>
</evidence>
<dbReference type="EMBL" id="AYKW01000068">
    <property type="protein sequence ID" value="PIL23097.1"/>
    <property type="molecule type" value="Genomic_DNA"/>
</dbReference>
<gene>
    <name evidence="3" type="ORF">GSI_14405</name>
</gene>
<feature type="domain" description="F-box" evidence="2">
    <location>
        <begin position="8"/>
        <end position="72"/>
    </location>
</feature>
<feature type="region of interest" description="Disordered" evidence="1">
    <location>
        <begin position="575"/>
        <end position="610"/>
    </location>
</feature>
<evidence type="ECO:0000313" key="4">
    <source>
        <dbReference type="Proteomes" id="UP000230002"/>
    </source>
</evidence>
<keyword evidence="4" id="KW-1185">Reference proteome</keyword>
<dbReference type="STRING" id="1077348.A0A2G8RNL8"/>
<comment type="caution">
    <text evidence="3">The sequence shown here is derived from an EMBL/GenBank/DDBJ whole genome shotgun (WGS) entry which is preliminary data.</text>
</comment>
<reference evidence="3 4" key="1">
    <citation type="journal article" date="2015" name="Sci. Rep.">
        <title>Chromosome-level genome map provides insights into diverse defense mechanisms in the medicinal fungus Ganoderma sinense.</title>
        <authorList>
            <person name="Zhu Y."/>
            <person name="Xu J."/>
            <person name="Sun C."/>
            <person name="Zhou S."/>
            <person name="Xu H."/>
            <person name="Nelson D.R."/>
            <person name="Qian J."/>
            <person name="Song J."/>
            <person name="Luo H."/>
            <person name="Xiang L."/>
            <person name="Li Y."/>
            <person name="Xu Z."/>
            <person name="Ji A."/>
            <person name="Wang L."/>
            <person name="Lu S."/>
            <person name="Hayward A."/>
            <person name="Sun W."/>
            <person name="Li X."/>
            <person name="Schwartz D.C."/>
            <person name="Wang Y."/>
            <person name="Chen S."/>
        </authorList>
    </citation>
    <scope>NUCLEOTIDE SEQUENCE [LARGE SCALE GENOMIC DNA]</scope>
    <source>
        <strain evidence="3 4">ZZ0214-1</strain>
    </source>
</reference>
<dbReference type="OrthoDB" id="2758082at2759"/>
<dbReference type="Pfam" id="PF12937">
    <property type="entry name" value="F-box-like"/>
    <property type="match status" value="1"/>
</dbReference>
<organism evidence="3 4">
    <name type="scientific">Ganoderma sinense ZZ0214-1</name>
    <dbReference type="NCBI Taxonomy" id="1077348"/>
    <lineage>
        <taxon>Eukaryota</taxon>
        <taxon>Fungi</taxon>
        <taxon>Dikarya</taxon>
        <taxon>Basidiomycota</taxon>
        <taxon>Agaricomycotina</taxon>
        <taxon>Agaricomycetes</taxon>
        <taxon>Polyporales</taxon>
        <taxon>Polyporaceae</taxon>
        <taxon>Ganoderma</taxon>
    </lineage>
</organism>
<evidence type="ECO:0000256" key="1">
    <source>
        <dbReference type="SAM" id="MobiDB-lite"/>
    </source>
</evidence>
<dbReference type="Proteomes" id="UP000230002">
    <property type="component" value="Unassembled WGS sequence"/>
</dbReference>
<feature type="compositionally biased region" description="Acidic residues" evidence="1">
    <location>
        <begin position="583"/>
        <end position="610"/>
    </location>
</feature>
<dbReference type="InterPro" id="IPR001810">
    <property type="entry name" value="F-box_dom"/>
</dbReference>
<dbReference type="InterPro" id="IPR036047">
    <property type="entry name" value="F-box-like_dom_sf"/>
</dbReference>
<proteinExistence type="predicted"/>
<name>A0A2G8RNL8_9APHY</name>
<dbReference type="Gene3D" id="1.20.1280.50">
    <property type="match status" value="1"/>
</dbReference>
<protein>
    <recommendedName>
        <fullName evidence="2">F-box domain-containing protein</fullName>
    </recommendedName>
</protein>
<evidence type="ECO:0000259" key="2">
    <source>
        <dbReference type="Pfam" id="PF12937"/>
    </source>
</evidence>
<accession>A0A2G8RNL8</accession>